<dbReference type="EMBL" id="JPMI01000247">
    <property type="protein sequence ID" value="KFA89328.1"/>
    <property type="molecule type" value="Genomic_DNA"/>
</dbReference>
<evidence type="ECO:0000256" key="1">
    <source>
        <dbReference type="ARBA" id="ARBA00022679"/>
    </source>
</evidence>
<evidence type="ECO:0000256" key="3">
    <source>
        <dbReference type="ARBA" id="ARBA00022741"/>
    </source>
</evidence>
<dbReference type="SUPFAM" id="SSF56112">
    <property type="entry name" value="Protein kinase-like (PK-like)"/>
    <property type="match status" value="1"/>
</dbReference>
<dbReference type="GO" id="GO:0005524">
    <property type="term" value="F:ATP binding"/>
    <property type="evidence" value="ECO:0007669"/>
    <property type="project" value="UniProtKB-KW"/>
</dbReference>
<dbReference type="PROSITE" id="PS50011">
    <property type="entry name" value="PROTEIN_KINASE_DOM"/>
    <property type="match status" value="1"/>
</dbReference>
<feature type="domain" description="Protein kinase" evidence="8">
    <location>
        <begin position="34"/>
        <end position="294"/>
    </location>
</feature>
<dbReference type="InterPro" id="IPR011047">
    <property type="entry name" value="Quinoprotein_ADH-like_sf"/>
</dbReference>
<keyword evidence="5" id="KW-0067">ATP-binding</keyword>
<organism evidence="9 10">
    <name type="scientific">Archangium violaceum Cb vi76</name>
    <dbReference type="NCBI Taxonomy" id="1406225"/>
    <lineage>
        <taxon>Bacteria</taxon>
        <taxon>Pseudomonadati</taxon>
        <taxon>Myxococcota</taxon>
        <taxon>Myxococcia</taxon>
        <taxon>Myxococcales</taxon>
        <taxon>Cystobacterineae</taxon>
        <taxon>Archangiaceae</taxon>
        <taxon>Archangium</taxon>
    </lineage>
</organism>
<evidence type="ECO:0000256" key="2">
    <source>
        <dbReference type="ARBA" id="ARBA00022729"/>
    </source>
</evidence>
<name>A0A084SLJ3_9BACT</name>
<evidence type="ECO:0000256" key="7">
    <source>
        <dbReference type="SAM" id="MobiDB-lite"/>
    </source>
</evidence>
<keyword evidence="2" id="KW-0732">Signal</keyword>
<dbReference type="PANTHER" id="PTHR43289">
    <property type="entry name" value="MITOGEN-ACTIVATED PROTEIN KINASE KINASE KINASE 20-RELATED"/>
    <property type="match status" value="1"/>
</dbReference>
<keyword evidence="6" id="KW-1015">Disulfide bond</keyword>
<dbReference type="InterPro" id="IPR000719">
    <property type="entry name" value="Prot_kinase_dom"/>
</dbReference>
<feature type="region of interest" description="Disordered" evidence="7">
    <location>
        <begin position="1"/>
        <end position="22"/>
    </location>
</feature>
<dbReference type="AlphaFoldDB" id="A0A084SLJ3"/>
<dbReference type="SMART" id="SM00560">
    <property type="entry name" value="LamGL"/>
    <property type="match status" value="1"/>
</dbReference>
<dbReference type="Gene3D" id="1.10.510.10">
    <property type="entry name" value="Transferase(Phosphotransferase) domain 1"/>
    <property type="match status" value="1"/>
</dbReference>
<evidence type="ECO:0000256" key="4">
    <source>
        <dbReference type="ARBA" id="ARBA00022777"/>
    </source>
</evidence>
<dbReference type="InterPro" id="IPR011009">
    <property type="entry name" value="Kinase-like_dom_sf"/>
</dbReference>
<dbReference type="RefSeq" id="WP_052519017.1">
    <property type="nucleotide sequence ID" value="NZ_JPMI01000247.1"/>
</dbReference>
<dbReference type="Gene3D" id="2.60.120.200">
    <property type="match status" value="1"/>
</dbReference>
<sequence length="1006" mass="107534">MSATNERTATAGDEQMARKEPCPLGPGDVVARRYAIEYPLGEGTFSWVLAALELTGAPPRRVALKVLRPHFATLPDVVHRFEQRELALLRRVQATGPSPHVVRAIEPTLVRHGGLLCLVLEFIDGPSLRERLEAGRFEPAQVRRLGVGLARGLAAIHAAGGVHRDLKPTNVRLRGGQEPVIVDLGITRALWEGREYSTPGLAPMTPRYASPEQLAGRDAGFASDIYSLGVLLYELLTGDVPHAGEALARGHDELFGWVARCLERDPERRPAAHELATALATPSRPRRRPGRPWALPGALLLLGLGAAVLWRAPPAPAPRPRPVEGAPFAPDLTGPAWSRKLGSTGRRQYIHLASGARGDVFAAGAFQGSLDFGLGPLVSAGNDDVFVARLAPDGRPRWSRRFGDGGVQQATTLAVDSEEHVFIAGHFIDALDLDGHPLFNPAGSDVFLARLSPDGRTQWSRRFGDASEQHAVSLAAHPEGGVVLAGSFRGTIDFGPGALVSEGHTDVFLARFSPEGQPLWSHRFGDARSQSPLHLAVDPSGTIVLTSVTEGGPGPGGERLPGAPEGWSHVVALFGADGRHLWSQRFDGAGSGATALATFDSRGQVVVMRREGEAPGSRPGLSALWFTPWGHPLRRQRLDGLERAFPASLSAAPEGRLVLTGTLREEGGPSAPGGVEMDLFLLELEPDGSILALRRGTGPGQQVPRSVTVDPWGRIFLAGTFERTLALEGPPLSNTGEAELFITRQNPSPPHEPGRLRCLPPPAGLVAWYPLDAPDPGAVLGDALPGRTSGATHAVTGRVRDGLALDGGYLEAPASAALDFGRGAFSVSAWIRTTDTRETRVLLDKRLEQEDTSAGPTRGYCLFLYRGRLSFQLADGHGSGRCRMRPSVSCTNYWSGHFVADGAWHLVTVTVDRLAPDGGTFYVDGRAVARFDPTLRSGSLDNGQPLRLGSRSSSETGQWNGHLDEVALWNRVLTPTEVALLYHAGGEGMCRDAHAPRQSSPPPRSP</sequence>
<evidence type="ECO:0000256" key="6">
    <source>
        <dbReference type="ARBA" id="ARBA00023157"/>
    </source>
</evidence>
<dbReference type="InterPro" id="IPR006558">
    <property type="entry name" value="LamG-like"/>
</dbReference>
<dbReference type="InterPro" id="IPR013320">
    <property type="entry name" value="ConA-like_dom_sf"/>
</dbReference>
<keyword evidence="1" id="KW-0808">Transferase</keyword>
<reference evidence="9 10" key="1">
    <citation type="submission" date="2014-07" db="EMBL/GenBank/DDBJ databases">
        <title>Draft Genome Sequence of Gephyronic Acid Producer, Cystobacter violaceus Strain Cb vi76.</title>
        <authorList>
            <person name="Stevens D.C."/>
            <person name="Young J."/>
            <person name="Carmichael R."/>
            <person name="Tan J."/>
            <person name="Taylor R.E."/>
        </authorList>
    </citation>
    <scope>NUCLEOTIDE SEQUENCE [LARGE SCALE GENOMIC DNA]</scope>
    <source>
        <strain evidence="9 10">Cb vi76</strain>
    </source>
</reference>
<dbReference type="Gene3D" id="2.80.10.50">
    <property type="match status" value="1"/>
</dbReference>
<protein>
    <recommendedName>
        <fullName evidence="8">Protein kinase domain-containing protein</fullName>
    </recommendedName>
</protein>
<dbReference type="Pfam" id="PF00069">
    <property type="entry name" value="Pkinase"/>
    <property type="match status" value="1"/>
</dbReference>
<dbReference type="CDD" id="cd14014">
    <property type="entry name" value="STKc_PknB_like"/>
    <property type="match status" value="1"/>
</dbReference>
<dbReference type="Proteomes" id="UP000028547">
    <property type="component" value="Unassembled WGS sequence"/>
</dbReference>
<dbReference type="SUPFAM" id="SSF49899">
    <property type="entry name" value="Concanavalin A-like lectins/glucanases"/>
    <property type="match status" value="1"/>
</dbReference>
<dbReference type="SMART" id="SM00220">
    <property type="entry name" value="S_TKc"/>
    <property type="match status" value="1"/>
</dbReference>
<dbReference type="Pfam" id="PF13385">
    <property type="entry name" value="Laminin_G_3"/>
    <property type="match status" value="1"/>
</dbReference>
<gene>
    <name evidence="9" type="ORF">Q664_35080</name>
</gene>
<dbReference type="GO" id="GO:0004674">
    <property type="term" value="F:protein serine/threonine kinase activity"/>
    <property type="evidence" value="ECO:0007669"/>
    <property type="project" value="TreeGrafter"/>
</dbReference>
<keyword evidence="4" id="KW-0418">Kinase</keyword>
<evidence type="ECO:0000313" key="10">
    <source>
        <dbReference type="Proteomes" id="UP000028547"/>
    </source>
</evidence>
<dbReference type="PANTHER" id="PTHR43289:SF6">
    <property type="entry name" value="SERINE_THREONINE-PROTEIN KINASE NEKL-3"/>
    <property type="match status" value="1"/>
</dbReference>
<evidence type="ECO:0000259" key="8">
    <source>
        <dbReference type="PROSITE" id="PS50011"/>
    </source>
</evidence>
<proteinExistence type="predicted"/>
<evidence type="ECO:0000313" key="9">
    <source>
        <dbReference type="EMBL" id="KFA89328.1"/>
    </source>
</evidence>
<comment type="caution">
    <text evidence="9">The sequence shown here is derived from an EMBL/GenBank/DDBJ whole genome shotgun (WGS) entry which is preliminary data.</text>
</comment>
<evidence type="ECO:0000256" key="5">
    <source>
        <dbReference type="ARBA" id="ARBA00022840"/>
    </source>
</evidence>
<dbReference type="SUPFAM" id="SSF50998">
    <property type="entry name" value="Quinoprotein alcohol dehydrogenase-like"/>
    <property type="match status" value="1"/>
</dbReference>
<keyword evidence="3" id="KW-0547">Nucleotide-binding</keyword>
<accession>A0A084SLJ3</accession>